<feature type="region of interest" description="Disordered" evidence="1">
    <location>
        <begin position="1"/>
        <end position="36"/>
    </location>
</feature>
<evidence type="ECO:0000313" key="3">
    <source>
        <dbReference type="EMBL" id="UNZ08325.1"/>
    </source>
</evidence>
<name>A0ABY3ZFR3_STRRM</name>
<accession>A0ABY3ZFR3</accession>
<dbReference type="InterPro" id="IPR011006">
    <property type="entry name" value="CheY-like_superfamily"/>
</dbReference>
<feature type="domain" description="ANTAR" evidence="2">
    <location>
        <begin position="38"/>
        <end position="99"/>
    </location>
</feature>
<dbReference type="SMART" id="SM01012">
    <property type="entry name" value="ANTAR"/>
    <property type="match status" value="1"/>
</dbReference>
<dbReference type="Pfam" id="PF03861">
    <property type="entry name" value="ANTAR"/>
    <property type="match status" value="1"/>
</dbReference>
<dbReference type="Proteomes" id="UP000829494">
    <property type="component" value="Chromosome"/>
</dbReference>
<dbReference type="SUPFAM" id="SSF52172">
    <property type="entry name" value="CheY-like"/>
    <property type="match status" value="1"/>
</dbReference>
<dbReference type="PROSITE" id="PS50921">
    <property type="entry name" value="ANTAR"/>
    <property type="match status" value="1"/>
</dbReference>
<dbReference type="Gene3D" id="1.10.10.10">
    <property type="entry name" value="Winged helix-like DNA-binding domain superfamily/Winged helix DNA-binding domain"/>
    <property type="match status" value="1"/>
</dbReference>
<keyword evidence="4" id="KW-1185">Reference proteome</keyword>
<dbReference type="GeneID" id="66852524"/>
<dbReference type="EMBL" id="CP094298">
    <property type="protein sequence ID" value="UNZ08325.1"/>
    <property type="molecule type" value="Genomic_DNA"/>
</dbReference>
<reference evidence="3 4" key="1">
    <citation type="submission" date="2022-03" db="EMBL/GenBank/DDBJ databases">
        <title>Complete genome of Streptomyces rimosus ssp. rimosus R7 (=ATCC 10970).</title>
        <authorList>
            <person name="Beganovic S."/>
            <person name="Ruckert C."/>
            <person name="Busche T."/>
            <person name="Kalinowski J."/>
            <person name="Wittmann C."/>
        </authorList>
    </citation>
    <scope>NUCLEOTIDE SEQUENCE [LARGE SCALE GENOMIC DNA]</scope>
    <source>
        <strain evidence="3 4">R7</strain>
    </source>
</reference>
<evidence type="ECO:0000313" key="4">
    <source>
        <dbReference type="Proteomes" id="UP000829494"/>
    </source>
</evidence>
<dbReference type="InterPro" id="IPR036388">
    <property type="entry name" value="WH-like_DNA-bd_sf"/>
</dbReference>
<sequence>MRFPDRPVARHHRRTTTISRHDQAPVPVTPAEDPAAEVRRLRAENAQLREAMASRPLIDQARGILMADEACTAAQAWDMLRYTSQHTNIKLREVAAAVVAGAAGPPPPQPISAALRRARARFRARRRTAERKE</sequence>
<evidence type="ECO:0000259" key="2">
    <source>
        <dbReference type="PROSITE" id="PS50921"/>
    </source>
</evidence>
<proteinExistence type="predicted"/>
<protein>
    <submittedName>
        <fullName evidence="3">ANTAR domain protein</fullName>
    </submittedName>
</protein>
<evidence type="ECO:0000256" key="1">
    <source>
        <dbReference type="SAM" id="MobiDB-lite"/>
    </source>
</evidence>
<gene>
    <name evidence="3" type="ORF">SRIMR7_39850</name>
</gene>
<dbReference type="InterPro" id="IPR005561">
    <property type="entry name" value="ANTAR"/>
</dbReference>
<organism evidence="3 4">
    <name type="scientific">Streptomyces rimosus subsp. rimosus</name>
    <dbReference type="NCBI Taxonomy" id="132474"/>
    <lineage>
        <taxon>Bacteria</taxon>
        <taxon>Bacillati</taxon>
        <taxon>Actinomycetota</taxon>
        <taxon>Actinomycetes</taxon>
        <taxon>Kitasatosporales</taxon>
        <taxon>Streptomycetaceae</taxon>
        <taxon>Streptomyces</taxon>
    </lineage>
</organism>
<dbReference type="RefSeq" id="WP_003980655.1">
    <property type="nucleotide sequence ID" value="NZ_CP043497.1"/>
</dbReference>